<evidence type="ECO:0000256" key="1">
    <source>
        <dbReference type="SAM" id="SignalP"/>
    </source>
</evidence>
<feature type="signal peptide" evidence="1">
    <location>
        <begin position="1"/>
        <end position="26"/>
    </location>
</feature>
<name>A0A8T0J170_CERPU</name>
<organism evidence="2 3">
    <name type="scientific">Ceratodon purpureus</name>
    <name type="common">Fire moss</name>
    <name type="synonym">Dicranum purpureum</name>
    <dbReference type="NCBI Taxonomy" id="3225"/>
    <lineage>
        <taxon>Eukaryota</taxon>
        <taxon>Viridiplantae</taxon>
        <taxon>Streptophyta</taxon>
        <taxon>Embryophyta</taxon>
        <taxon>Bryophyta</taxon>
        <taxon>Bryophytina</taxon>
        <taxon>Bryopsida</taxon>
        <taxon>Dicranidae</taxon>
        <taxon>Pseudoditrichales</taxon>
        <taxon>Ditrichaceae</taxon>
        <taxon>Ceratodon</taxon>
    </lineage>
</organism>
<keyword evidence="1" id="KW-0732">Signal</keyword>
<proteinExistence type="predicted"/>
<dbReference type="Proteomes" id="UP000822688">
    <property type="component" value="Chromosome 1"/>
</dbReference>
<gene>
    <name evidence="2" type="ORF">KC19_1G041000</name>
</gene>
<dbReference type="AlphaFoldDB" id="A0A8T0J170"/>
<protein>
    <submittedName>
        <fullName evidence="2">Uncharacterized protein</fullName>
    </submittedName>
</protein>
<accession>A0A8T0J170</accession>
<feature type="chain" id="PRO_5035920979" evidence="1">
    <location>
        <begin position="27"/>
        <end position="50"/>
    </location>
</feature>
<comment type="caution">
    <text evidence="2">The sequence shown here is derived from an EMBL/GenBank/DDBJ whole genome shotgun (WGS) entry which is preliminary data.</text>
</comment>
<keyword evidence="3" id="KW-1185">Reference proteome</keyword>
<sequence>MHVYSLRLFVLILFFDLFQVIRIVHAGAMCITSEGVARPSVWIPSRTSSQ</sequence>
<evidence type="ECO:0000313" key="2">
    <source>
        <dbReference type="EMBL" id="KAG0589704.1"/>
    </source>
</evidence>
<reference evidence="2" key="1">
    <citation type="submission" date="2020-06" db="EMBL/GenBank/DDBJ databases">
        <title>WGS assembly of Ceratodon purpureus strain R40.</title>
        <authorList>
            <person name="Carey S.B."/>
            <person name="Jenkins J."/>
            <person name="Shu S."/>
            <person name="Lovell J.T."/>
            <person name="Sreedasyam A."/>
            <person name="Maumus F."/>
            <person name="Tiley G.P."/>
            <person name="Fernandez-Pozo N."/>
            <person name="Barry K."/>
            <person name="Chen C."/>
            <person name="Wang M."/>
            <person name="Lipzen A."/>
            <person name="Daum C."/>
            <person name="Saski C.A."/>
            <person name="Payton A.C."/>
            <person name="Mcbreen J.C."/>
            <person name="Conrad R.E."/>
            <person name="Kollar L.M."/>
            <person name="Olsson S."/>
            <person name="Huttunen S."/>
            <person name="Landis J.B."/>
            <person name="Wickett N.J."/>
            <person name="Johnson M.G."/>
            <person name="Rensing S.A."/>
            <person name="Grimwood J."/>
            <person name="Schmutz J."/>
            <person name="Mcdaniel S.F."/>
        </authorList>
    </citation>
    <scope>NUCLEOTIDE SEQUENCE</scope>
    <source>
        <strain evidence="2">R40</strain>
    </source>
</reference>
<evidence type="ECO:0000313" key="3">
    <source>
        <dbReference type="Proteomes" id="UP000822688"/>
    </source>
</evidence>
<dbReference type="EMBL" id="CM026421">
    <property type="protein sequence ID" value="KAG0589704.1"/>
    <property type="molecule type" value="Genomic_DNA"/>
</dbReference>